<sequence>MNRNGGRQEASRVRGAEVAFAPTWSHDCSMTPEDDRPVPHLLVPYLDALSSTEEHNGMYSAGFYNNQQVANNWDLQSIASMDTCRDSALGSSLPSAKSTSSVQGLPQAAKEETLIIINSDSQLQVLLEGIALKIDKTRFIRNVRRLIVHFTQDLEQSAIDPREKDVTNIPKLHASWFASRLFDLSSPNKDSELRAMASHLDQNVDKRLLLERYLRNLSGSSADTDAVCEEENVDSNAIDVDDAAVGIDYSNFPNLERIKRFMTRGTAFETLRRNTSQFAGNEQPLPEHMSGQWKQKRSSVSASQKFRFALAKQAKLVMTIQKFLKLIKAHSSLRSYPSTDQAMLDVSEPLPQSPEAKSLNENSDTSLDTYMTTLTDVESSTDDTDYESDDLPDDPELLAFTEERIINPKAYFHKLESLERHVFSNSGLFIHETGISSGPSQDEALLCLPAPRYHKDQTDFLISIIQYSNSKPLLELLVCHNRAHRAGNNLISLQENGYCTRHFSILLQDQYRAGVVRVVQIEIQIVLDLAKAFRRSMNALMANFNSRSHHHMLTMVEIDGLILEYDKQFALTRMCQETLDNIFAPHDVASRPLQTFVWQLTTEIIELAILSYAGAHIQPFDVDLMGKDIPSFRIPQRFQYHDTTLNRLGDLPHISDTSRRGVEIRRRQLQCMDGFLGKKQPWVFHNFNNDSPVDNTRLCLSSTIEALTDLWGPSWKIVRNSSPCEINQYDIGNGAIIPWTVQDGGRDNWPDYVSSEVFCHWIPFKDWNEDEVEANQASLPRRYLLSSDILLIGARNDYGLLVNDKCVPSPASILRTKSRLSDQQALRSPNTSRPRRYVDSHAIQIQGSAMGFISGASQVTYKRRSRHTMKDALVERWRHGLRNPIDLEAYFGIEISLCSRNARRRRLLNILASDTMVNYLHAISFVWGAGVCERTYLKALRCPKSFRKFWKAHKEWQPNIGDAISKCLDALEETGIDEDNQELSAFWVESFDAVGDSDGEDDDDFLGQPDATKDDDSDHGNQSAVQVTTATGIPTPPKSLISLDSDSCKFFEEWIVTLFRSEHTWTGFLEDSEKSLTMAVVGMNCLDFHDRDGFGRCCSLLSKPKGYPVLQTSLQINESLLSGYLGKLKQEKVDGGRKIIWNARELKRGTTFCLGNHGRLEVISGPSKLCPVVVEWMGVKGGKIVGGLMKEMKNVGVNENLFGKGVEKHHKEFIRGCWEVKPLPVLILSKTPVYPSMSETNAEYARSLGIG</sequence>
<evidence type="ECO:0000313" key="2">
    <source>
        <dbReference type="EMBL" id="KAJ8069538.1"/>
    </source>
</evidence>
<reference evidence="2" key="1">
    <citation type="submission" date="2022-11" db="EMBL/GenBank/DDBJ databases">
        <title>Genome Resource of Sclerotinia nivalis Strain SnTB1, a Plant Pathogen Isolated from American Ginseng.</title>
        <authorList>
            <person name="Fan S."/>
        </authorList>
    </citation>
    <scope>NUCLEOTIDE SEQUENCE</scope>
    <source>
        <strain evidence="2">SnTB1</strain>
    </source>
</reference>
<feature type="region of interest" description="Disordered" evidence="1">
    <location>
        <begin position="997"/>
        <end position="1032"/>
    </location>
</feature>
<evidence type="ECO:0000256" key="1">
    <source>
        <dbReference type="SAM" id="MobiDB-lite"/>
    </source>
</evidence>
<dbReference type="AlphaFoldDB" id="A0A9X0AYK5"/>
<comment type="caution">
    <text evidence="2">The sequence shown here is derived from an EMBL/GenBank/DDBJ whole genome shotgun (WGS) entry which is preliminary data.</text>
</comment>
<gene>
    <name evidence="2" type="ORF">OCU04_003188</name>
</gene>
<name>A0A9X0AYK5_9HELO</name>
<dbReference type="OrthoDB" id="428577at2759"/>
<organism evidence="2 3">
    <name type="scientific">Sclerotinia nivalis</name>
    <dbReference type="NCBI Taxonomy" id="352851"/>
    <lineage>
        <taxon>Eukaryota</taxon>
        <taxon>Fungi</taxon>
        <taxon>Dikarya</taxon>
        <taxon>Ascomycota</taxon>
        <taxon>Pezizomycotina</taxon>
        <taxon>Leotiomycetes</taxon>
        <taxon>Helotiales</taxon>
        <taxon>Sclerotiniaceae</taxon>
        <taxon>Sclerotinia</taxon>
    </lineage>
</organism>
<keyword evidence="3" id="KW-1185">Reference proteome</keyword>
<evidence type="ECO:0000313" key="3">
    <source>
        <dbReference type="Proteomes" id="UP001152300"/>
    </source>
</evidence>
<protein>
    <submittedName>
        <fullName evidence="2">Uncharacterized protein</fullName>
    </submittedName>
</protein>
<dbReference type="Proteomes" id="UP001152300">
    <property type="component" value="Unassembled WGS sequence"/>
</dbReference>
<proteinExistence type="predicted"/>
<accession>A0A9X0AYK5</accession>
<dbReference type="EMBL" id="JAPEIS010000002">
    <property type="protein sequence ID" value="KAJ8069538.1"/>
    <property type="molecule type" value="Genomic_DNA"/>
</dbReference>
<feature type="compositionally biased region" description="Polar residues" evidence="1">
    <location>
        <begin position="1020"/>
        <end position="1032"/>
    </location>
</feature>